<dbReference type="InterPro" id="IPR054765">
    <property type="entry name" value="SLBB_dom"/>
</dbReference>
<dbReference type="Pfam" id="PF22461">
    <property type="entry name" value="SLBB_2"/>
    <property type="match status" value="1"/>
</dbReference>
<keyword evidence="4" id="KW-1134">Transmembrane beta strand</keyword>
<feature type="domain" description="SLBB" evidence="17">
    <location>
        <begin position="110"/>
        <end position="190"/>
    </location>
</feature>
<dbReference type="PANTHER" id="PTHR33619:SF3">
    <property type="entry name" value="POLYSACCHARIDE EXPORT PROTEIN GFCE-RELATED"/>
    <property type="match status" value="1"/>
</dbReference>
<feature type="transmembrane region" description="Helical" evidence="15">
    <location>
        <begin position="203"/>
        <end position="223"/>
    </location>
</feature>
<dbReference type="EMBL" id="CP046566">
    <property type="protein sequence ID" value="QGW26944.1"/>
    <property type="molecule type" value="Genomic_DNA"/>
</dbReference>
<gene>
    <name evidence="18" type="ORF">GLV81_01470</name>
</gene>
<dbReference type="InterPro" id="IPR003715">
    <property type="entry name" value="Poly_export_N"/>
</dbReference>
<dbReference type="GO" id="GO:0015159">
    <property type="term" value="F:polysaccharide transmembrane transporter activity"/>
    <property type="evidence" value="ECO:0007669"/>
    <property type="project" value="InterPro"/>
</dbReference>
<keyword evidence="19" id="KW-1185">Reference proteome</keyword>
<dbReference type="PANTHER" id="PTHR33619">
    <property type="entry name" value="POLYSACCHARIDE EXPORT PROTEIN GFCE-RELATED"/>
    <property type="match status" value="1"/>
</dbReference>
<evidence type="ECO:0000256" key="2">
    <source>
        <dbReference type="ARBA" id="ARBA00009450"/>
    </source>
</evidence>
<evidence type="ECO:0000256" key="3">
    <source>
        <dbReference type="ARBA" id="ARBA00022448"/>
    </source>
</evidence>
<evidence type="ECO:0000256" key="1">
    <source>
        <dbReference type="ARBA" id="ARBA00004571"/>
    </source>
</evidence>
<dbReference type="RefSeq" id="WP_157476199.1">
    <property type="nucleotide sequence ID" value="NZ_CP046566.1"/>
</dbReference>
<keyword evidence="11 15" id="KW-0472">Membrane</keyword>
<dbReference type="GO" id="GO:0015288">
    <property type="term" value="F:porin activity"/>
    <property type="evidence" value="ECO:0007669"/>
    <property type="project" value="UniProtKB-KW"/>
</dbReference>
<dbReference type="Pfam" id="PF02563">
    <property type="entry name" value="Poly_export"/>
    <property type="match status" value="1"/>
</dbReference>
<dbReference type="GO" id="GO:0006811">
    <property type="term" value="P:monoatomic ion transport"/>
    <property type="evidence" value="ECO:0007669"/>
    <property type="project" value="UniProtKB-KW"/>
</dbReference>
<evidence type="ECO:0000256" key="12">
    <source>
        <dbReference type="ARBA" id="ARBA00023139"/>
    </source>
</evidence>
<evidence type="ECO:0000256" key="10">
    <source>
        <dbReference type="ARBA" id="ARBA00023114"/>
    </source>
</evidence>
<evidence type="ECO:0000256" key="14">
    <source>
        <dbReference type="ARBA" id="ARBA00023288"/>
    </source>
</evidence>
<comment type="similarity">
    <text evidence="2">Belongs to the BexD/CtrA/VexA family.</text>
</comment>
<evidence type="ECO:0000313" key="18">
    <source>
        <dbReference type="EMBL" id="QGW26944.1"/>
    </source>
</evidence>
<evidence type="ECO:0000256" key="13">
    <source>
        <dbReference type="ARBA" id="ARBA00023237"/>
    </source>
</evidence>
<keyword evidence="12" id="KW-0564">Palmitate</keyword>
<keyword evidence="3" id="KW-0813">Transport</keyword>
<evidence type="ECO:0000259" key="17">
    <source>
        <dbReference type="Pfam" id="PF22461"/>
    </source>
</evidence>
<dbReference type="Proteomes" id="UP000426027">
    <property type="component" value="Chromosome"/>
</dbReference>
<keyword evidence="6 15" id="KW-0812">Transmembrane</keyword>
<keyword evidence="7" id="KW-0732">Signal</keyword>
<evidence type="ECO:0000256" key="5">
    <source>
        <dbReference type="ARBA" id="ARBA00022597"/>
    </source>
</evidence>
<proteinExistence type="inferred from homology"/>
<sequence length="224" mass="24918">MLQKDPSIKEDPSVFVKNEAYQYTIRKDDKVSISVWDHDDLSVGSIYGIYNSNEVYGKWLMVDANGKIPVPQVGEVLAENKTVLELESDLRTAYSKFIKQPIVEVKVLNKEVTVLGELKTPGKYLLEKEHNTLIEMIGKAGDFDFYADRSKVMVVRMVEGQPKSVTVDLTQLSSYASSNVYLLPGDVVYVPSRKAKVWDKRSGSIVVPATAIITTAVLVATALK</sequence>
<evidence type="ECO:0000256" key="11">
    <source>
        <dbReference type="ARBA" id="ARBA00023136"/>
    </source>
</evidence>
<reference evidence="18 19" key="1">
    <citation type="submission" date="2019-11" db="EMBL/GenBank/DDBJ databases">
        <authorList>
            <person name="Im W.T."/>
        </authorList>
    </citation>
    <scope>NUCLEOTIDE SEQUENCE [LARGE SCALE GENOMIC DNA]</scope>
    <source>
        <strain evidence="18 19">SB-02</strain>
    </source>
</reference>
<feature type="domain" description="Polysaccharide export protein N-terminal" evidence="16">
    <location>
        <begin position="18"/>
        <end position="107"/>
    </location>
</feature>
<evidence type="ECO:0000259" key="16">
    <source>
        <dbReference type="Pfam" id="PF02563"/>
    </source>
</evidence>
<comment type="subcellular location">
    <subcellularLocation>
        <location evidence="1">Cell outer membrane</location>
        <topology evidence="1">Multi-pass membrane protein</topology>
    </subcellularLocation>
</comment>
<keyword evidence="14" id="KW-0449">Lipoprotein</keyword>
<dbReference type="AlphaFoldDB" id="A0A6I6G4Q7"/>
<dbReference type="InterPro" id="IPR049712">
    <property type="entry name" value="Poly_export"/>
</dbReference>
<evidence type="ECO:0000313" key="19">
    <source>
        <dbReference type="Proteomes" id="UP000426027"/>
    </source>
</evidence>
<evidence type="ECO:0008006" key="20">
    <source>
        <dbReference type="Google" id="ProtNLM"/>
    </source>
</evidence>
<accession>A0A6I6G4Q7</accession>
<keyword evidence="9" id="KW-0406">Ion transport</keyword>
<name>A0A6I6G4Q7_9BACT</name>
<evidence type="ECO:0000256" key="6">
    <source>
        <dbReference type="ARBA" id="ARBA00022692"/>
    </source>
</evidence>
<keyword evidence="15" id="KW-1133">Transmembrane helix</keyword>
<dbReference type="GO" id="GO:0009279">
    <property type="term" value="C:cell outer membrane"/>
    <property type="evidence" value="ECO:0007669"/>
    <property type="project" value="UniProtKB-SubCell"/>
</dbReference>
<keyword evidence="8" id="KW-0625">Polysaccharide transport</keyword>
<protein>
    <recommendedName>
        <fullName evidence="20">Polysaccharide export protein</fullName>
    </recommendedName>
</protein>
<keyword evidence="13" id="KW-0998">Cell outer membrane</keyword>
<keyword evidence="10" id="KW-0626">Porin</keyword>
<evidence type="ECO:0000256" key="4">
    <source>
        <dbReference type="ARBA" id="ARBA00022452"/>
    </source>
</evidence>
<dbReference type="Gene3D" id="3.10.560.10">
    <property type="entry name" value="Outer membrane lipoprotein wza domain like"/>
    <property type="match status" value="1"/>
</dbReference>
<evidence type="ECO:0000256" key="7">
    <source>
        <dbReference type="ARBA" id="ARBA00022729"/>
    </source>
</evidence>
<dbReference type="KEGG" id="fls:GLV81_01470"/>
<evidence type="ECO:0000256" key="15">
    <source>
        <dbReference type="SAM" id="Phobius"/>
    </source>
</evidence>
<keyword evidence="5" id="KW-0762">Sugar transport</keyword>
<evidence type="ECO:0000256" key="9">
    <source>
        <dbReference type="ARBA" id="ARBA00023065"/>
    </source>
</evidence>
<dbReference type="GO" id="GO:0046930">
    <property type="term" value="C:pore complex"/>
    <property type="evidence" value="ECO:0007669"/>
    <property type="project" value="UniProtKB-KW"/>
</dbReference>
<evidence type="ECO:0000256" key="8">
    <source>
        <dbReference type="ARBA" id="ARBA00023047"/>
    </source>
</evidence>
<organism evidence="18 19">
    <name type="scientific">Phnomibacter ginsenosidimutans</name>
    <dbReference type="NCBI Taxonomy" id="2676868"/>
    <lineage>
        <taxon>Bacteria</taxon>
        <taxon>Pseudomonadati</taxon>
        <taxon>Bacteroidota</taxon>
        <taxon>Chitinophagia</taxon>
        <taxon>Chitinophagales</taxon>
        <taxon>Chitinophagaceae</taxon>
        <taxon>Phnomibacter</taxon>
    </lineage>
</organism>